<sequence>MAEKTTIPLLTPNEGSDDYSEVYLIHTSFNVSIPKLIHNVRDIVYPCNSNLAALLEYMLRSLMDLLERRRKEA</sequence>
<proteinExistence type="predicted"/>
<evidence type="ECO:0000313" key="2">
    <source>
        <dbReference type="Proteomes" id="UP001358586"/>
    </source>
</evidence>
<reference evidence="1 2" key="1">
    <citation type="submission" date="2023-03" db="EMBL/GenBank/DDBJ databases">
        <title>WGS of Gossypium arboreum.</title>
        <authorList>
            <person name="Yu D."/>
        </authorList>
    </citation>
    <scope>NUCLEOTIDE SEQUENCE [LARGE SCALE GENOMIC DNA]</scope>
    <source>
        <tissue evidence="1">Leaf</tissue>
    </source>
</reference>
<evidence type="ECO:0000313" key="1">
    <source>
        <dbReference type="EMBL" id="KAK5813596.1"/>
    </source>
</evidence>
<comment type="caution">
    <text evidence="1">The sequence shown here is derived from an EMBL/GenBank/DDBJ whole genome shotgun (WGS) entry which is preliminary data.</text>
</comment>
<protein>
    <submittedName>
        <fullName evidence="1">Uncharacterized protein</fullName>
    </submittedName>
</protein>
<keyword evidence="2" id="KW-1185">Reference proteome</keyword>
<organism evidence="1 2">
    <name type="scientific">Gossypium arboreum</name>
    <name type="common">Tree cotton</name>
    <name type="synonym">Gossypium nanking</name>
    <dbReference type="NCBI Taxonomy" id="29729"/>
    <lineage>
        <taxon>Eukaryota</taxon>
        <taxon>Viridiplantae</taxon>
        <taxon>Streptophyta</taxon>
        <taxon>Embryophyta</taxon>
        <taxon>Tracheophyta</taxon>
        <taxon>Spermatophyta</taxon>
        <taxon>Magnoliopsida</taxon>
        <taxon>eudicotyledons</taxon>
        <taxon>Gunneridae</taxon>
        <taxon>Pentapetalae</taxon>
        <taxon>rosids</taxon>
        <taxon>malvids</taxon>
        <taxon>Malvales</taxon>
        <taxon>Malvaceae</taxon>
        <taxon>Malvoideae</taxon>
        <taxon>Gossypium</taxon>
    </lineage>
</organism>
<name>A0ABR0P5K4_GOSAR</name>
<accession>A0ABR0P5K4</accession>
<gene>
    <name evidence="1" type="ORF">PVK06_029047</name>
</gene>
<dbReference type="Proteomes" id="UP001358586">
    <property type="component" value="Chromosome 8"/>
</dbReference>
<dbReference type="EMBL" id="JARKNE010000008">
    <property type="protein sequence ID" value="KAK5813596.1"/>
    <property type="molecule type" value="Genomic_DNA"/>
</dbReference>